<feature type="region of interest" description="Disordered" evidence="1">
    <location>
        <begin position="210"/>
        <end position="242"/>
    </location>
</feature>
<gene>
    <name evidence="3" type="ORF">QJ522_01285</name>
</gene>
<accession>A0AAW6TTQ3</accession>
<dbReference type="AlphaFoldDB" id="A0AAW6TTQ3"/>
<proteinExistence type="predicted"/>
<keyword evidence="4" id="KW-1185">Reference proteome</keyword>
<dbReference type="GO" id="GO:0031419">
    <property type="term" value="F:cobalamin binding"/>
    <property type="evidence" value="ECO:0007669"/>
    <property type="project" value="InterPro"/>
</dbReference>
<organism evidence="3 4">
    <name type="scientific">Anaerobaca lacustris</name>
    <dbReference type="NCBI Taxonomy" id="3044600"/>
    <lineage>
        <taxon>Bacteria</taxon>
        <taxon>Pseudomonadati</taxon>
        <taxon>Planctomycetota</taxon>
        <taxon>Phycisphaerae</taxon>
        <taxon>Sedimentisphaerales</taxon>
        <taxon>Anaerobacaceae</taxon>
        <taxon>Anaerobaca</taxon>
    </lineage>
</organism>
<dbReference type="InterPro" id="IPR006158">
    <property type="entry name" value="Cobalamin-bd"/>
</dbReference>
<evidence type="ECO:0000313" key="4">
    <source>
        <dbReference type="Proteomes" id="UP001431776"/>
    </source>
</evidence>
<dbReference type="InterPro" id="IPR036724">
    <property type="entry name" value="Cobalamin-bd_sf"/>
</dbReference>
<evidence type="ECO:0000256" key="1">
    <source>
        <dbReference type="SAM" id="MobiDB-lite"/>
    </source>
</evidence>
<comment type="caution">
    <text evidence="3">The sequence shown here is derived from an EMBL/GenBank/DDBJ whole genome shotgun (WGS) entry which is preliminary data.</text>
</comment>
<name>A0AAW6TTQ3_9BACT</name>
<dbReference type="Gene3D" id="3.40.50.280">
    <property type="entry name" value="Cobalamin-binding domain"/>
    <property type="match status" value="1"/>
</dbReference>
<protein>
    <submittedName>
        <fullName evidence="3">Cobalamin-dependent protein</fullName>
    </submittedName>
</protein>
<dbReference type="Gene3D" id="1.10.1240.10">
    <property type="entry name" value="Methionine synthase domain"/>
    <property type="match status" value="1"/>
</dbReference>
<dbReference type="Pfam" id="PF02607">
    <property type="entry name" value="B12-binding_2"/>
    <property type="match status" value="1"/>
</dbReference>
<dbReference type="InterPro" id="IPR036594">
    <property type="entry name" value="Meth_synthase_dom"/>
</dbReference>
<dbReference type="PROSITE" id="PS51332">
    <property type="entry name" value="B12_BINDING"/>
    <property type="match status" value="1"/>
</dbReference>
<dbReference type="Proteomes" id="UP001431776">
    <property type="component" value="Unassembled WGS sequence"/>
</dbReference>
<sequence length="242" mass="27043">MVKEDILARYLAPLLRGDRGACRCVVEETMQSGIPANSVYLHLIWPVMAEIERLSRADRITSVQEHLATRINRTIVDQLQNKLPRRPARHKKVAVCCAREELQELGAQIIADLFESDGWEVRFLGGGLTNDDVFAFINEYAPDILFIYGTAPKQAPDVRRLIDRIRSVNAWPDLRIVVSGGLFNRAEGLWEEIGADGFAATAAEALQVAADESQVADPERRTVNRRKRRPQNAEQEVAGATA</sequence>
<dbReference type="RefSeq" id="WP_349243069.1">
    <property type="nucleotide sequence ID" value="NZ_JASCXX010000001.1"/>
</dbReference>
<dbReference type="InterPro" id="IPR003759">
    <property type="entry name" value="Cbl-bd_cap"/>
</dbReference>
<reference evidence="3" key="1">
    <citation type="submission" date="2023-05" db="EMBL/GenBank/DDBJ databases">
        <title>Anaerotaeda fermentans gen. nov., sp. nov., a novel anaerobic planctomycete of the new family within the order Sedimentisphaerales isolated from Taman Peninsula, Russia.</title>
        <authorList>
            <person name="Khomyakova M.A."/>
            <person name="Merkel A.Y."/>
            <person name="Slobodkin A.I."/>
        </authorList>
    </citation>
    <scope>NUCLEOTIDE SEQUENCE</scope>
    <source>
        <strain evidence="3">M17dextr</strain>
    </source>
</reference>
<dbReference type="GO" id="GO:0046872">
    <property type="term" value="F:metal ion binding"/>
    <property type="evidence" value="ECO:0007669"/>
    <property type="project" value="InterPro"/>
</dbReference>
<dbReference type="SUPFAM" id="SSF52242">
    <property type="entry name" value="Cobalamin (vitamin B12)-binding domain"/>
    <property type="match status" value="1"/>
</dbReference>
<evidence type="ECO:0000313" key="3">
    <source>
        <dbReference type="EMBL" id="MDI6447659.1"/>
    </source>
</evidence>
<dbReference type="Pfam" id="PF02310">
    <property type="entry name" value="B12-binding"/>
    <property type="match status" value="1"/>
</dbReference>
<feature type="domain" description="B12-binding" evidence="2">
    <location>
        <begin position="90"/>
        <end position="223"/>
    </location>
</feature>
<evidence type="ECO:0000259" key="2">
    <source>
        <dbReference type="PROSITE" id="PS51332"/>
    </source>
</evidence>
<dbReference type="EMBL" id="JASCXX010000001">
    <property type="protein sequence ID" value="MDI6447659.1"/>
    <property type="molecule type" value="Genomic_DNA"/>
</dbReference>